<keyword evidence="2" id="KW-0614">Plasmid</keyword>
<dbReference type="Proteomes" id="UP000192441">
    <property type="component" value="Unassembled WGS sequence"/>
</dbReference>
<dbReference type="AlphaFoldDB" id="A0A7I7WCY9"/>
<reference evidence="2 5" key="2">
    <citation type="journal article" date="2019" name="Emerg. Microbes Infect.">
        <title>Comprehensive subspecies identification of 175 nontuberculous mycobacteria species based on 7547 genomic profiles.</title>
        <authorList>
            <person name="Matsumoto Y."/>
            <person name="Kinjo T."/>
            <person name="Motooka D."/>
            <person name="Nabeya D."/>
            <person name="Jung N."/>
            <person name="Uechi K."/>
            <person name="Horii T."/>
            <person name="Iida T."/>
            <person name="Fujita J."/>
            <person name="Nakamura S."/>
        </authorList>
    </citation>
    <scope>NUCLEOTIDE SEQUENCE [LARGE SCALE GENOMIC DNA]</scope>
    <source>
        <strain evidence="2 5">JCM 12687</strain>
        <plasmid evidence="2">pJCM12687</plasmid>
    </source>
</reference>
<evidence type="ECO:0000256" key="1">
    <source>
        <dbReference type="SAM" id="Phobius"/>
    </source>
</evidence>
<feature type="transmembrane region" description="Helical" evidence="1">
    <location>
        <begin position="137"/>
        <end position="157"/>
    </location>
</feature>
<feature type="transmembrane region" description="Helical" evidence="1">
    <location>
        <begin position="231"/>
        <end position="253"/>
    </location>
</feature>
<dbReference type="PANTHER" id="PTHR30188">
    <property type="entry name" value="ABC TRANSPORTER PERMEASE PROTEIN-RELATED"/>
    <property type="match status" value="1"/>
</dbReference>
<dbReference type="OrthoDB" id="5243306at2"/>
<sequence>MTIQIDNLRQQQVSSSRSSELVTPRPDTYRRRAFRAARQVGAIPGRSAATTGRGMQLFAAVLRWIVADAASLRIPLGETIVQAWTLLKVTATPGLLMAIPFGAMATVVTSGLVNQLGASSLLGAAAGVGVVRQGAPITAGLLMGGAAASAIASDFGARAIREELDAMRVLGVDPVRRLVVPCFLALLLIAPILCILIVVAGTAAAFAMAVGASDVAPGSFWMSFGTFAKVVDVWFAIGKTIVFGAIVAIVSSLRGMEAKGGPRGVADAVNSAVVLNVVCIVFANLAITQLQTMFVPMEVA</sequence>
<keyword evidence="1" id="KW-1133">Transmembrane helix</keyword>
<organism evidence="3 4">
    <name type="scientific">Mycobacterium branderi</name>
    <dbReference type="NCBI Taxonomy" id="43348"/>
    <lineage>
        <taxon>Bacteria</taxon>
        <taxon>Bacillati</taxon>
        <taxon>Actinomycetota</taxon>
        <taxon>Actinomycetes</taxon>
        <taxon>Mycobacteriales</taxon>
        <taxon>Mycobacteriaceae</taxon>
        <taxon>Mycobacterium</taxon>
    </lineage>
</organism>
<dbReference type="PANTHER" id="PTHR30188:SF4">
    <property type="entry name" value="PROTEIN TRIGALACTOSYLDIACYLGLYCEROL 1, CHLOROPLASTIC"/>
    <property type="match status" value="1"/>
</dbReference>
<dbReference type="InterPro" id="IPR030802">
    <property type="entry name" value="Permease_MalE"/>
</dbReference>
<evidence type="ECO:0000313" key="4">
    <source>
        <dbReference type="Proteomes" id="UP000192441"/>
    </source>
</evidence>
<evidence type="ECO:0000313" key="3">
    <source>
        <dbReference type="EMBL" id="ORA33159.1"/>
    </source>
</evidence>
<accession>A0A7I7WCY9</accession>
<evidence type="ECO:0000313" key="5">
    <source>
        <dbReference type="Proteomes" id="UP000467379"/>
    </source>
</evidence>
<dbReference type="EMBL" id="AP022607">
    <property type="protein sequence ID" value="BBZ15409.1"/>
    <property type="molecule type" value="Genomic_DNA"/>
</dbReference>
<feature type="transmembrane region" description="Helical" evidence="1">
    <location>
        <begin position="265"/>
        <end position="287"/>
    </location>
</feature>
<dbReference type="RefSeq" id="WP_083133752.1">
    <property type="nucleotide sequence ID" value="NZ_AP022607.1"/>
</dbReference>
<dbReference type="EMBL" id="MVHM01000020">
    <property type="protein sequence ID" value="ORA33159.1"/>
    <property type="molecule type" value="Genomic_DNA"/>
</dbReference>
<keyword evidence="5" id="KW-1185">Reference proteome</keyword>
<reference evidence="3 4" key="1">
    <citation type="submission" date="2016-12" db="EMBL/GenBank/DDBJ databases">
        <title>The new phylogeny of genus Mycobacterium.</title>
        <authorList>
            <person name="Tortoli E."/>
            <person name="Trovato A."/>
            <person name="Cirillo D.M."/>
        </authorList>
    </citation>
    <scope>NUCLEOTIDE SEQUENCE [LARGE SCALE GENOMIC DNA]</scope>
    <source>
        <strain evidence="3 4">DSM 44624</strain>
    </source>
</reference>
<name>A0A7I7WCY9_9MYCO</name>
<geneLocation type="plasmid" evidence="2 5">
    <name>pJCM12687</name>
</geneLocation>
<feature type="transmembrane region" description="Helical" evidence="1">
    <location>
        <begin position="178"/>
        <end position="211"/>
    </location>
</feature>
<dbReference type="GO" id="GO:0005548">
    <property type="term" value="F:phospholipid transporter activity"/>
    <property type="evidence" value="ECO:0007669"/>
    <property type="project" value="TreeGrafter"/>
</dbReference>
<dbReference type="Pfam" id="PF02405">
    <property type="entry name" value="MlaE"/>
    <property type="match status" value="1"/>
</dbReference>
<evidence type="ECO:0000313" key="2">
    <source>
        <dbReference type="EMBL" id="BBZ15409.1"/>
    </source>
</evidence>
<reference evidence="2" key="3">
    <citation type="submission" date="2020-02" db="EMBL/GenBank/DDBJ databases">
        <authorList>
            <person name="Matsumoto Y."/>
            <person name="Kinjo T."/>
            <person name="Motooka D."/>
            <person name="Nabeya D."/>
            <person name="Jung N."/>
            <person name="Uechi K."/>
            <person name="Horii T."/>
            <person name="Iida T."/>
            <person name="Fujita J."/>
            <person name="Nakamura S."/>
        </authorList>
    </citation>
    <scope>NUCLEOTIDE SEQUENCE</scope>
    <source>
        <strain evidence="2">JCM 12687</strain>
        <plasmid evidence="2">pJCM12687</plasmid>
    </source>
</reference>
<proteinExistence type="predicted"/>
<keyword evidence="1" id="KW-0812">Transmembrane</keyword>
<keyword evidence="1" id="KW-0472">Membrane</keyword>
<feature type="transmembrane region" description="Helical" evidence="1">
    <location>
        <begin position="95"/>
        <end position="117"/>
    </location>
</feature>
<protein>
    <submittedName>
        <fullName evidence="3">ABC transporter permease</fullName>
    </submittedName>
    <submittedName>
        <fullName evidence="2">YrbE family protein</fullName>
    </submittedName>
</protein>
<gene>
    <name evidence="3" type="ORF">BST20_23190</name>
    <name evidence="2" type="ORF">MBRA_56040</name>
</gene>
<dbReference type="GO" id="GO:0043190">
    <property type="term" value="C:ATP-binding cassette (ABC) transporter complex"/>
    <property type="evidence" value="ECO:0007669"/>
    <property type="project" value="InterPro"/>
</dbReference>
<dbReference type="Proteomes" id="UP000467379">
    <property type="component" value="Plasmid pJCM12687"/>
</dbReference>